<dbReference type="GO" id="GO:0005886">
    <property type="term" value="C:plasma membrane"/>
    <property type="evidence" value="ECO:0007669"/>
    <property type="project" value="UniProtKB-SubCell"/>
</dbReference>
<comment type="subcellular location">
    <subcellularLocation>
        <location evidence="1">Cell membrane</location>
        <topology evidence="1">Peripheral membrane protein</topology>
        <orientation evidence="1">Cytoplasmic side</orientation>
    </subcellularLocation>
</comment>
<dbReference type="InterPro" id="IPR000225">
    <property type="entry name" value="Armadillo"/>
</dbReference>
<dbReference type="GO" id="GO:0007367">
    <property type="term" value="P:segment polarity determination"/>
    <property type="evidence" value="ECO:0007669"/>
    <property type="project" value="UniProtKB-KW"/>
</dbReference>
<protein>
    <recommendedName>
        <fullName evidence="2">Armadillo segment polarity protein</fullName>
    </recommendedName>
</protein>
<dbReference type="PRINTS" id="PR01869">
    <property type="entry name" value="BCATNINFAMLY"/>
</dbReference>
<dbReference type="Gene3D" id="1.25.10.10">
    <property type="entry name" value="Leucine-rich Repeat Variant"/>
    <property type="match status" value="1"/>
</dbReference>
<dbReference type="SMART" id="SM00185">
    <property type="entry name" value="ARM"/>
    <property type="match status" value="9"/>
</dbReference>
<feature type="repeat" description="ARM" evidence="6">
    <location>
        <begin position="467"/>
        <end position="510"/>
    </location>
</feature>
<keyword evidence="3" id="KW-0879">Wnt signaling pathway</keyword>
<feature type="region of interest" description="Disordered" evidence="7">
    <location>
        <begin position="259"/>
        <end position="278"/>
    </location>
</feature>
<dbReference type="InterPro" id="IPR016024">
    <property type="entry name" value="ARM-type_fold"/>
</dbReference>
<evidence type="ECO:0000256" key="3">
    <source>
        <dbReference type="ARBA" id="ARBA00022687"/>
    </source>
</evidence>
<evidence type="ECO:0000256" key="5">
    <source>
        <dbReference type="ARBA" id="ARBA00022889"/>
    </source>
</evidence>
<name>A0A834XQ26_APHGI</name>
<keyword evidence="4" id="KW-0217">Developmental protein</keyword>
<dbReference type="GO" id="GO:0045296">
    <property type="term" value="F:cadherin binding"/>
    <property type="evidence" value="ECO:0007669"/>
    <property type="project" value="InterPro"/>
</dbReference>
<feature type="repeat" description="ARM" evidence="6">
    <location>
        <begin position="548"/>
        <end position="590"/>
    </location>
</feature>
<dbReference type="InterPro" id="IPR011989">
    <property type="entry name" value="ARM-like"/>
</dbReference>
<evidence type="ECO:0000256" key="1">
    <source>
        <dbReference type="ARBA" id="ARBA00004413"/>
    </source>
</evidence>
<evidence type="ECO:0000256" key="7">
    <source>
        <dbReference type="SAM" id="MobiDB-lite"/>
    </source>
</evidence>
<dbReference type="AlphaFoldDB" id="A0A834XQ26"/>
<feature type="repeat" description="ARM" evidence="6">
    <location>
        <begin position="590"/>
        <end position="620"/>
    </location>
</feature>
<comment type="caution">
    <text evidence="8">The sequence shown here is derived from an EMBL/GenBank/DDBJ whole genome shotgun (WGS) entry which is preliminary data.</text>
</comment>
<dbReference type="PANTHER" id="PTHR45976">
    <property type="entry name" value="ARMADILLO SEGMENT POLARITY PROTEIN"/>
    <property type="match status" value="1"/>
</dbReference>
<feature type="compositionally biased region" description="Low complexity" evidence="7">
    <location>
        <begin position="265"/>
        <end position="277"/>
    </location>
</feature>
<feature type="repeat" description="ARM" evidence="6">
    <location>
        <begin position="383"/>
        <end position="425"/>
    </location>
</feature>
<dbReference type="PROSITE" id="PS50176">
    <property type="entry name" value="ARM_REPEAT"/>
    <property type="match status" value="6"/>
</dbReference>
<dbReference type="SUPFAM" id="SSF48371">
    <property type="entry name" value="ARM repeat"/>
    <property type="match status" value="1"/>
</dbReference>
<feature type="repeat" description="ARM" evidence="6">
    <location>
        <begin position="341"/>
        <end position="384"/>
    </location>
</feature>
<dbReference type="EMBL" id="JACMRX010000004">
    <property type="protein sequence ID" value="KAF7990552.1"/>
    <property type="molecule type" value="Genomic_DNA"/>
</dbReference>
<keyword evidence="9" id="KW-1185">Reference proteome</keyword>
<dbReference type="GO" id="GO:0016055">
    <property type="term" value="P:Wnt signaling pathway"/>
    <property type="evidence" value="ECO:0007669"/>
    <property type="project" value="UniProtKB-KW"/>
</dbReference>
<reference evidence="8 9" key="1">
    <citation type="submission" date="2020-08" db="EMBL/GenBank/DDBJ databases">
        <title>Aphidius gifuensis genome sequencing and assembly.</title>
        <authorList>
            <person name="Du Z."/>
        </authorList>
    </citation>
    <scope>NUCLEOTIDE SEQUENCE [LARGE SCALE GENOMIC DNA]</scope>
    <source>
        <strain evidence="8">YNYX2018</strain>
        <tissue evidence="8">Adults</tissue>
    </source>
</reference>
<accession>A0A834XQ26</accession>
<keyword evidence="4" id="KW-0709">Segmentation polarity protein</keyword>
<evidence type="ECO:0000313" key="9">
    <source>
        <dbReference type="Proteomes" id="UP000639338"/>
    </source>
</evidence>
<sequence>MDDPGVYSSDATTALLSGKEEDDLYSEMILSLGSDFHQNLTQVNETNSQESVCATMFPETLKEASHDNFQGLGDLPISLVEQQTLIWQQDSYMADSGIHSGVATTAPSLSGKEDDLYNEHMMMLSPNPGFNQNFTQEQVNEMNSQSSQACIERSAMFPETLEEGSLSNYQELCNLPITSAEEQTLLWQQGSYMRDSEIHSAISTTAPSLSGKEDDMYSEQMILSPDPGFNQNYGHDQVNEMNSQLSQTYIDRATMFPKTSKEDTSSQFNSSQSTTESDQMFTHDADNFKNCHDADLATYAIPELIKLLNDEDQVIVSRAAVMVHQLSKKEASCYAIIKNSQIVQALVRAMSHSNDFESTKAAVGTFHNLSLHREGLLAIFKSDGIPALVKLLSYGVESILFYAITILHNLLLHHEGSKMAVRHAGGLQKMVALLQRNNVKFLIIVTDCLEILAYGNQESKLVILRSQGPIELVRIMRSYDCEKLLWTTSRVLKALSVCSHNKSAIVNAGGLQVLGMHLGNSSPRLVQNCLRILRSLSDAGTKINGLEELLSRLVQVLTYRDIDNVTYAVGILSNLTCNNQQNKVTVCQLGGVNALVHTIMVARDYEEIVEPGIRALRNLTSGHIQAERAQDAMRLNCGIQVIAELIQPSLPQTMVKAIVGLVRNLSLCATNHAPLREHGVIHLLTRFFPNESNFWSNVNIK</sequence>
<evidence type="ECO:0000256" key="2">
    <source>
        <dbReference type="ARBA" id="ARBA00022289"/>
    </source>
</evidence>
<dbReference type="OrthoDB" id="195736at2759"/>
<feature type="repeat" description="ARM" evidence="6">
    <location>
        <begin position="299"/>
        <end position="341"/>
    </location>
</feature>
<evidence type="ECO:0000256" key="4">
    <source>
        <dbReference type="ARBA" id="ARBA00022716"/>
    </source>
</evidence>
<dbReference type="Pfam" id="PF00514">
    <property type="entry name" value="Arm"/>
    <property type="match status" value="1"/>
</dbReference>
<gene>
    <name evidence="8" type="ORF">HCN44_000357</name>
</gene>
<organism evidence="8 9">
    <name type="scientific">Aphidius gifuensis</name>
    <name type="common">Parasitoid wasp</name>
    <dbReference type="NCBI Taxonomy" id="684658"/>
    <lineage>
        <taxon>Eukaryota</taxon>
        <taxon>Metazoa</taxon>
        <taxon>Ecdysozoa</taxon>
        <taxon>Arthropoda</taxon>
        <taxon>Hexapoda</taxon>
        <taxon>Insecta</taxon>
        <taxon>Pterygota</taxon>
        <taxon>Neoptera</taxon>
        <taxon>Endopterygota</taxon>
        <taxon>Hymenoptera</taxon>
        <taxon>Apocrita</taxon>
        <taxon>Ichneumonoidea</taxon>
        <taxon>Braconidae</taxon>
        <taxon>Aphidiinae</taxon>
        <taxon>Aphidius</taxon>
    </lineage>
</organism>
<keyword evidence="5" id="KW-0130">Cell adhesion</keyword>
<dbReference type="Proteomes" id="UP000639338">
    <property type="component" value="Unassembled WGS sequence"/>
</dbReference>
<dbReference type="InterPro" id="IPR013284">
    <property type="entry name" value="Beta-catenin"/>
</dbReference>
<evidence type="ECO:0000256" key="6">
    <source>
        <dbReference type="PROSITE-ProRule" id="PRU00259"/>
    </source>
</evidence>
<dbReference type="GO" id="GO:0007155">
    <property type="term" value="P:cell adhesion"/>
    <property type="evidence" value="ECO:0007669"/>
    <property type="project" value="UniProtKB-KW"/>
</dbReference>
<proteinExistence type="predicted"/>
<evidence type="ECO:0000313" key="8">
    <source>
        <dbReference type="EMBL" id="KAF7990552.1"/>
    </source>
</evidence>